<evidence type="ECO:0000313" key="2">
    <source>
        <dbReference type="Proteomes" id="UP000266113"/>
    </source>
</evidence>
<gene>
    <name evidence="1" type="ORF">SMC1_00480</name>
</gene>
<protein>
    <submittedName>
        <fullName evidence="1">Uncharacterized protein</fullName>
    </submittedName>
</protein>
<dbReference type="EMBL" id="QXIY01000001">
    <property type="protein sequence ID" value="RIE17694.1"/>
    <property type="molecule type" value="Genomic_DNA"/>
</dbReference>
<proteinExistence type="predicted"/>
<accession>A0A398E288</accession>
<keyword evidence="2" id="KW-1185">Reference proteome</keyword>
<dbReference type="RefSeq" id="WP_119084855.1">
    <property type="nucleotide sequence ID" value="NZ_QXIY01000001.1"/>
</dbReference>
<dbReference type="AlphaFoldDB" id="A0A398E288"/>
<organism evidence="1 2">
    <name type="scientific">Candidatus Cryosericum septentrionale</name>
    <dbReference type="NCBI Taxonomy" id="2290913"/>
    <lineage>
        <taxon>Bacteria</taxon>
        <taxon>Pseudomonadati</taxon>
        <taxon>Caldisericota/Cryosericota group</taxon>
        <taxon>Candidatus Cryosericota</taxon>
        <taxon>Candidatus Cryosericia</taxon>
        <taxon>Candidatus Cryosericales</taxon>
        <taxon>Candidatus Cryosericaceae</taxon>
        <taxon>Candidatus Cryosericum</taxon>
    </lineage>
</organism>
<reference evidence="1 2" key="1">
    <citation type="submission" date="2018-09" db="EMBL/GenBank/DDBJ databases">
        <title>Discovery and Ecogenomic Context for Candidatus Cryosericales, a Global Caldiserica Order Active in Thawing Permafrost.</title>
        <authorList>
            <person name="Martinez M.A."/>
            <person name="Woodcroft B.J."/>
            <person name="Ignacio Espinoza J.C."/>
            <person name="Zayed A."/>
            <person name="Singleton C.M."/>
            <person name="Boyd J."/>
            <person name="Li Y.-F."/>
            <person name="Purvine S."/>
            <person name="Maughan H."/>
            <person name="Hodgkins S.B."/>
            <person name="Anderson D."/>
            <person name="Sederholm M."/>
            <person name="Temperton B."/>
            <person name="Saleska S.R."/>
            <person name="Tyson G.W."/>
            <person name="Rich V.I."/>
        </authorList>
    </citation>
    <scope>NUCLEOTIDE SEQUENCE [LARGE SCALE GENOMIC DNA]</scope>
    <source>
        <strain evidence="1 2">SMC1</strain>
    </source>
</reference>
<evidence type="ECO:0000313" key="1">
    <source>
        <dbReference type="EMBL" id="RIE17694.1"/>
    </source>
</evidence>
<dbReference type="Proteomes" id="UP000266113">
    <property type="component" value="Unassembled WGS sequence"/>
</dbReference>
<comment type="caution">
    <text evidence="1">The sequence shown here is derived from an EMBL/GenBank/DDBJ whole genome shotgun (WGS) entry which is preliminary data.</text>
</comment>
<name>A0A398E288_9BACT</name>
<sequence length="88" mass="9773">MYRIIADAGVEYLMSDAKRISFVHTQANQSLSGLNRLLARAKGTRKVDGRYMFILPELDAQLTFQPKSGGLAYAKDADNDFGCVFPDL</sequence>